<dbReference type="Proteomes" id="UP000588017">
    <property type="component" value="Unassembled WGS sequence"/>
</dbReference>
<keyword evidence="2" id="KW-0808">Transferase</keyword>
<dbReference type="Pfam" id="PF02581">
    <property type="entry name" value="TMP-TENI"/>
    <property type="match status" value="1"/>
</dbReference>
<dbReference type="EC" id="2.5.1.3" evidence="2"/>
<proteinExistence type="predicted"/>
<protein>
    <submittedName>
        <fullName evidence="2">Thiamine-phosphate pyrophosphorylase</fullName>
        <ecNumber evidence="2">2.5.1.3</ecNumber>
    </submittedName>
</protein>
<sequence length="218" mass="22529">MSDLTPRLYLVSPIITDVEAFAPQLAAACEVGDIAAVLLRLATSDERAAIKQVKALAPIAQNQGAAVIVAGTPVVAVRGGADGVHLTGSGSADEIEAAREALDTMKPERIVGIGGLRSKHDAMVAGEMDVDYVMFGEPLLNATLPPFSQVVERAAWWAEIFSVPCVAFAPTLEDVTPLAETGVEFVAVGEAIWSAPEGPAKAVACALGALSSAEVPQR</sequence>
<dbReference type="RefSeq" id="WP_183333832.1">
    <property type="nucleotide sequence ID" value="NZ_BMHX01000003.1"/>
</dbReference>
<gene>
    <name evidence="2" type="ORF">HNQ73_001515</name>
</gene>
<dbReference type="SUPFAM" id="SSF51391">
    <property type="entry name" value="Thiamin phosphate synthase"/>
    <property type="match status" value="1"/>
</dbReference>
<comment type="caution">
    <text evidence="2">The sequence shown here is derived from an EMBL/GenBank/DDBJ whole genome shotgun (WGS) entry which is preliminary data.</text>
</comment>
<keyword evidence="3" id="KW-1185">Reference proteome</keyword>
<feature type="domain" description="Thiamine phosphate synthase/TenI" evidence="1">
    <location>
        <begin position="8"/>
        <end position="192"/>
    </location>
</feature>
<dbReference type="AlphaFoldDB" id="A0A841K8X1"/>
<accession>A0A841K8X1</accession>
<evidence type="ECO:0000259" key="1">
    <source>
        <dbReference type="Pfam" id="PF02581"/>
    </source>
</evidence>
<reference evidence="2 3" key="1">
    <citation type="submission" date="2020-08" db="EMBL/GenBank/DDBJ databases">
        <title>Genomic Encyclopedia of Type Strains, Phase IV (KMG-IV): sequencing the most valuable type-strain genomes for metagenomic binning, comparative biology and taxonomic classification.</title>
        <authorList>
            <person name="Goeker M."/>
        </authorList>
    </citation>
    <scope>NUCLEOTIDE SEQUENCE [LARGE SCALE GENOMIC DNA]</scope>
    <source>
        <strain evidence="2 3">DSM 101465</strain>
    </source>
</reference>
<dbReference type="CDD" id="cd00564">
    <property type="entry name" value="TMP_TenI"/>
    <property type="match status" value="1"/>
</dbReference>
<dbReference type="InterPro" id="IPR013785">
    <property type="entry name" value="Aldolase_TIM"/>
</dbReference>
<dbReference type="InterPro" id="IPR022998">
    <property type="entry name" value="ThiamineP_synth_TenI"/>
</dbReference>
<organism evidence="2 3">
    <name type="scientific">Chelatococcus composti</name>
    <dbReference type="NCBI Taxonomy" id="1743235"/>
    <lineage>
        <taxon>Bacteria</taxon>
        <taxon>Pseudomonadati</taxon>
        <taxon>Pseudomonadota</taxon>
        <taxon>Alphaproteobacteria</taxon>
        <taxon>Hyphomicrobiales</taxon>
        <taxon>Chelatococcaceae</taxon>
        <taxon>Chelatococcus</taxon>
    </lineage>
</organism>
<dbReference type="InterPro" id="IPR036206">
    <property type="entry name" value="ThiamineP_synth_sf"/>
</dbReference>
<evidence type="ECO:0000313" key="3">
    <source>
        <dbReference type="Proteomes" id="UP000588017"/>
    </source>
</evidence>
<name>A0A841K8X1_9HYPH</name>
<dbReference type="EMBL" id="JACHEH010000003">
    <property type="protein sequence ID" value="MBB6167892.1"/>
    <property type="molecule type" value="Genomic_DNA"/>
</dbReference>
<dbReference type="Gene3D" id="3.20.20.70">
    <property type="entry name" value="Aldolase class I"/>
    <property type="match status" value="1"/>
</dbReference>
<dbReference type="GO" id="GO:0004789">
    <property type="term" value="F:thiamine-phosphate diphosphorylase activity"/>
    <property type="evidence" value="ECO:0007669"/>
    <property type="project" value="UniProtKB-EC"/>
</dbReference>
<dbReference type="GO" id="GO:0009228">
    <property type="term" value="P:thiamine biosynthetic process"/>
    <property type="evidence" value="ECO:0007669"/>
    <property type="project" value="UniProtKB-KW"/>
</dbReference>
<evidence type="ECO:0000313" key="2">
    <source>
        <dbReference type="EMBL" id="MBB6167892.1"/>
    </source>
</evidence>